<keyword evidence="1" id="KW-0812">Transmembrane</keyword>
<feature type="transmembrane region" description="Helical" evidence="1">
    <location>
        <begin position="203"/>
        <end position="225"/>
    </location>
</feature>
<dbReference type="RefSeq" id="WP_109358762.1">
    <property type="nucleotide sequence ID" value="NZ_QFRJ01000002.1"/>
</dbReference>
<dbReference type="InterPro" id="IPR043130">
    <property type="entry name" value="CDP-OH_PTrfase_TM_dom"/>
</dbReference>
<feature type="transmembrane region" description="Helical" evidence="1">
    <location>
        <begin position="231"/>
        <end position="249"/>
    </location>
</feature>
<dbReference type="Proteomes" id="UP000245370">
    <property type="component" value="Unassembled WGS sequence"/>
</dbReference>
<dbReference type="EMBL" id="QFRJ01000002">
    <property type="protein sequence ID" value="PWH86649.1"/>
    <property type="molecule type" value="Genomic_DNA"/>
</dbReference>
<sequence length="255" mass="28789">MSKLPLEYQFLDVSDYGRKPGRWFAKSLVNTKATPLHVTTLFIVVGLAAIACILFGYYYTAAFLIVLKSIIDAADGELSRLKKTPSHTGRYYDSLADLVLNFLFLSAVAYISDARFGEMLLAFFGIQLQGTLYNFYYVILRNSVNGDSTSRVFENETPKALPGEKQSTVNKLYAIYLALYGPFDKIIYAMDRKAAESKPFPKWFMTALSVFGLGFQLLIMAILLMLNVAEYIIPFFISFTALILVFIAIRKLFLK</sequence>
<gene>
    <name evidence="2" type="ORF">DIT68_05295</name>
</gene>
<feature type="transmembrane region" description="Helical" evidence="1">
    <location>
        <begin position="41"/>
        <end position="71"/>
    </location>
</feature>
<dbReference type="GO" id="GO:0016020">
    <property type="term" value="C:membrane"/>
    <property type="evidence" value="ECO:0007669"/>
    <property type="project" value="InterPro"/>
</dbReference>
<dbReference type="OrthoDB" id="1198827at2"/>
<keyword evidence="3" id="KW-1185">Reference proteome</keyword>
<dbReference type="Pfam" id="PF01066">
    <property type="entry name" value="CDP-OH_P_transf"/>
    <property type="match status" value="1"/>
</dbReference>
<proteinExistence type="predicted"/>
<reference evidence="2 3" key="2">
    <citation type="submission" date="2018-05" db="EMBL/GenBank/DDBJ databases">
        <authorList>
            <person name="Lanie J.A."/>
            <person name="Ng W.-L."/>
            <person name="Kazmierczak K.M."/>
            <person name="Andrzejewski T.M."/>
            <person name="Davidsen T.M."/>
            <person name="Wayne K.J."/>
            <person name="Tettelin H."/>
            <person name="Glass J.I."/>
            <person name="Rusch D."/>
            <person name="Podicherti R."/>
            <person name="Tsui H.-C.T."/>
            <person name="Winkler M.E."/>
        </authorList>
    </citation>
    <scope>NUCLEOTIDE SEQUENCE [LARGE SCALE GENOMIC DNA]</scope>
    <source>
        <strain evidence="2 3">C305</strain>
    </source>
</reference>
<name>A0A2U2XFS0_9FLAO</name>
<keyword evidence="1" id="KW-0472">Membrane</keyword>
<protein>
    <submittedName>
        <fullName evidence="2">CDP-alcohol phosphatidyltransferase</fullName>
    </submittedName>
</protein>
<dbReference type="GO" id="GO:0008654">
    <property type="term" value="P:phospholipid biosynthetic process"/>
    <property type="evidence" value="ECO:0007669"/>
    <property type="project" value="InterPro"/>
</dbReference>
<comment type="caution">
    <text evidence="2">The sequence shown here is derived from an EMBL/GenBank/DDBJ whole genome shotgun (WGS) entry which is preliminary data.</text>
</comment>
<feature type="transmembrane region" description="Helical" evidence="1">
    <location>
        <begin position="119"/>
        <end position="139"/>
    </location>
</feature>
<evidence type="ECO:0000313" key="3">
    <source>
        <dbReference type="Proteomes" id="UP000245370"/>
    </source>
</evidence>
<dbReference type="InterPro" id="IPR000462">
    <property type="entry name" value="CDP-OH_P_trans"/>
</dbReference>
<feature type="transmembrane region" description="Helical" evidence="1">
    <location>
        <begin position="91"/>
        <end position="112"/>
    </location>
</feature>
<dbReference type="AlphaFoldDB" id="A0A2U2XFS0"/>
<evidence type="ECO:0000313" key="2">
    <source>
        <dbReference type="EMBL" id="PWH86649.1"/>
    </source>
</evidence>
<keyword evidence="1" id="KW-1133">Transmembrane helix</keyword>
<keyword evidence="2" id="KW-0808">Transferase</keyword>
<dbReference type="Gene3D" id="1.20.120.1760">
    <property type="match status" value="1"/>
</dbReference>
<reference evidence="2 3" key="1">
    <citation type="submission" date="2018-05" db="EMBL/GenBank/DDBJ databases">
        <title>Brumimicrobium oceani sp. nov., isolated from coastal sediment.</title>
        <authorList>
            <person name="Kou Y."/>
        </authorList>
    </citation>
    <scope>NUCLEOTIDE SEQUENCE [LARGE SCALE GENOMIC DNA]</scope>
    <source>
        <strain evidence="2 3">C305</strain>
    </source>
</reference>
<dbReference type="GO" id="GO:0016780">
    <property type="term" value="F:phosphotransferase activity, for other substituted phosphate groups"/>
    <property type="evidence" value="ECO:0007669"/>
    <property type="project" value="InterPro"/>
</dbReference>
<evidence type="ECO:0000256" key="1">
    <source>
        <dbReference type="SAM" id="Phobius"/>
    </source>
</evidence>
<organism evidence="2 3">
    <name type="scientific">Brumimicrobium oceani</name>
    <dbReference type="NCBI Taxonomy" id="2100725"/>
    <lineage>
        <taxon>Bacteria</taxon>
        <taxon>Pseudomonadati</taxon>
        <taxon>Bacteroidota</taxon>
        <taxon>Flavobacteriia</taxon>
        <taxon>Flavobacteriales</taxon>
        <taxon>Crocinitomicaceae</taxon>
        <taxon>Brumimicrobium</taxon>
    </lineage>
</organism>
<accession>A0A2U2XFS0</accession>